<name>A0A1B7KUB9_PARTM</name>
<dbReference type="AlphaFoldDB" id="A0A1B7KUB9"/>
<reference evidence="2" key="1">
    <citation type="submission" date="2016-05" db="EMBL/GenBank/DDBJ databases">
        <authorList>
            <person name="Wang W."/>
            <person name="Zhu L."/>
        </authorList>
    </citation>
    <scope>NUCLEOTIDE SEQUENCE [LARGE SCALE GENOMIC DNA]</scope>
    <source>
        <strain evidence="2">W-2</strain>
    </source>
</reference>
<evidence type="ECO:0000313" key="2">
    <source>
        <dbReference type="Proteomes" id="UP000078290"/>
    </source>
</evidence>
<protein>
    <submittedName>
        <fullName evidence="1">Uncharacterized protein</fullName>
    </submittedName>
</protein>
<organism evidence="1 2">
    <name type="scientific">Parageobacillus thermoglucosidasius</name>
    <name type="common">Geobacillus thermoglucosidasius</name>
    <dbReference type="NCBI Taxonomy" id="1426"/>
    <lineage>
        <taxon>Bacteria</taxon>
        <taxon>Bacillati</taxon>
        <taxon>Bacillota</taxon>
        <taxon>Bacilli</taxon>
        <taxon>Bacillales</taxon>
        <taxon>Anoxybacillaceae</taxon>
        <taxon>Parageobacillus</taxon>
    </lineage>
</organism>
<gene>
    <name evidence="1" type="ORF">A7K69_18345</name>
</gene>
<dbReference type="RefSeq" id="WP_064550742.1">
    <property type="nucleotide sequence ID" value="NZ_LXMA01000010.1"/>
</dbReference>
<dbReference type="EMBL" id="LXMA01000010">
    <property type="protein sequence ID" value="OAT73690.1"/>
    <property type="molecule type" value="Genomic_DNA"/>
</dbReference>
<sequence>MTKWKIKRCALGVSINELLKKGGEIPLTQAEYEKLHQQIRKDVLKELSQLQAHMHWNELTIFLSNVSMNKQA</sequence>
<accession>A0A1B7KUB9</accession>
<comment type="caution">
    <text evidence="1">The sequence shown here is derived from an EMBL/GenBank/DDBJ whole genome shotgun (WGS) entry which is preliminary data.</text>
</comment>
<dbReference type="OrthoDB" id="2188785at2"/>
<evidence type="ECO:0000313" key="1">
    <source>
        <dbReference type="EMBL" id="OAT73690.1"/>
    </source>
</evidence>
<proteinExistence type="predicted"/>
<dbReference type="Proteomes" id="UP000078290">
    <property type="component" value="Unassembled WGS sequence"/>
</dbReference>